<evidence type="ECO:0000313" key="4">
    <source>
        <dbReference type="Proteomes" id="UP000053029"/>
    </source>
</evidence>
<dbReference type="Proteomes" id="UP000053029">
    <property type="component" value="Unassembled WGS sequence"/>
</dbReference>
<dbReference type="SMART" id="SM00494">
    <property type="entry name" value="ChtBD2"/>
    <property type="match status" value="1"/>
</dbReference>
<dbReference type="EMBL" id="KN846976">
    <property type="protein sequence ID" value="KIW74642.1"/>
    <property type="molecule type" value="Genomic_DNA"/>
</dbReference>
<feature type="signal peptide" evidence="1">
    <location>
        <begin position="1"/>
        <end position="23"/>
    </location>
</feature>
<feature type="domain" description="Chitin-binding type-2" evidence="2">
    <location>
        <begin position="71"/>
        <end position="125"/>
    </location>
</feature>
<gene>
    <name evidence="3" type="ORF">Z517_11412</name>
</gene>
<dbReference type="Pfam" id="PF01607">
    <property type="entry name" value="CBM_14"/>
    <property type="match status" value="1"/>
</dbReference>
<evidence type="ECO:0000313" key="3">
    <source>
        <dbReference type="EMBL" id="KIW74642.1"/>
    </source>
</evidence>
<dbReference type="AlphaFoldDB" id="A0A0D2EJT3"/>
<reference evidence="3 4" key="1">
    <citation type="submission" date="2015-01" db="EMBL/GenBank/DDBJ databases">
        <title>The Genome Sequence of Fonsecaea pedrosoi CBS 271.37.</title>
        <authorList>
            <consortium name="The Broad Institute Genomics Platform"/>
            <person name="Cuomo C."/>
            <person name="de Hoog S."/>
            <person name="Gorbushina A."/>
            <person name="Stielow B."/>
            <person name="Teixiera M."/>
            <person name="Abouelleil A."/>
            <person name="Chapman S.B."/>
            <person name="Priest M."/>
            <person name="Young S.K."/>
            <person name="Wortman J."/>
            <person name="Nusbaum C."/>
            <person name="Birren B."/>
        </authorList>
    </citation>
    <scope>NUCLEOTIDE SEQUENCE [LARGE SCALE GENOMIC DNA]</scope>
    <source>
        <strain evidence="3 4">CBS 271.37</strain>
    </source>
</reference>
<dbReference type="VEuPathDB" id="FungiDB:Z517_11412"/>
<dbReference type="InterPro" id="IPR002557">
    <property type="entry name" value="Chitin-bd_dom"/>
</dbReference>
<dbReference type="Gene3D" id="2.170.140.10">
    <property type="entry name" value="Chitin binding domain"/>
    <property type="match status" value="1"/>
</dbReference>
<keyword evidence="1" id="KW-0732">Signal</keyword>
<dbReference type="GeneID" id="25310902"/>
<proteinExistence type="predicted"/>
<dbReference type="RefSeq" id="XP_013278450.1">
    <property type="nucleotide sequence ID" value="XM_013422996.1"/>
</dbReference>
<evidence type="ECO:0000256" key="1">
    <source>
        <dbReference type="SAM" id="SignalP"/>
    </source>
</evidence>
<dbReference type="OrthoDB" id="6020543at2759"/>
<evidence type="ECO:0000259" key="2">
    <source>
        <dbReference type="PROSITE" id="PS50940"/>
    </source>
</evidence>
<protein>
    <recommendedName>
        <fullName evidence="2">Chitin-binding type-2 domain-containing protein</fullName>
    </recommendedName>
</protein>
<name>A0A0D2EJT3_9EURO</name>
<feature type="chain" id="PRO_5002256781" description="Chitin-binding type-2 domain-containing protein" evidence="1">
    <location>
        <begin position="24"/>
        <end position="135"/>
    </location>
</feature>
<dbReference type="GO" id="GO:0008061">
    <property type="term" value="F:chitin binding"/>
    <property type="evidence" value="ECO:0007669"/>
    <property type="project" value="InterPro"/>
</dbReference>
<accession>A0A0D2EJT3</accession>
<dbReference type="PROSITE" id="PS50940">
    <property type="entry name" value="CHIT_BIND_II"/>
    <property type="match status" value="1"/>
</dbReference>
<dbReference type="GO" id="GO:0005576">
    <property type="term" value="C:extracellular region"/>
    <property type="evidence" value="ECO:0007669"/>
    <property type="project" value="InterPro"/>
</dbReference>
<sequence length="135" mass="14595">MQFFKLTVPLPLVLVLFTSSAIANPSRFGEALQKALDSNPLTLVEQPVPPATPVASSSSSSVVCDFPPRPTGTCELGEMMPFPFNCTKFYMCTTFGPIMQSCPNGTVFDFEKTKCILTNETVCTGCCMKTDCDGE</sequence>
<keyword evidence="4" id="KW-1185">Reference proteome</keyword>
<organism evidence="3 4">
    <name type="scientific">Fonsecaea pedrosoi CBS 271.37</name>
    <dbReference type="NCBI Taxonomy" id="1442368"/>
    <lineage>
        <taxon>Eukaryota</taxon>
        <taxon>Fungi</taxon>
        <taxon>Dikarya</taxon>
        <taxon>Ascomycota</taxon>
        <taxon>Pezizomycotina</taxon>
        <taxon>Eurotiomycetes</taxon>
        <taxon>Chaetothyriomycetidae</taxon>
        <taxon>Chaetothyriales</taxon>
        <taxon>Herpotrichiellaceae</taxon>
        <taxon>Fonsecaea</taxon>
    </lineage>
</organism>
<dbReference type="SUPFAM" id="SSF57625">
    <property type="entry name" value="Invertebrate chitin-binding proteins"/>
    <property type="match status" value="1"/>
</dbReference>
<dbReference type="InterPro" id="IPR036508">
    <property type="entry name" value="Chitin-bd_dom_sf"/>
</dbReference>
<dbReference type="HOGENOM" id="CLU_1885816_0_0_1"/>